<keyword evidence="3" id="KW-0281">Fimbrium</keyword>
<dbReference type="GO" id="GO:0009289">
    <property type="term" value="C:pilus"/>
    <property type="evidence" value="ECO:0007669"/>
    <property type="project" value="UniProtKB-SubCell"/>
</dbReference>
<dbReference type="Pfam" id="PF00419">
    <property type="entry name" value="Fimbrial"/>
    <property type="match status" value="1"/>
</dbReference>
<sequence length="313" mass="33126">MKHPTLLVSTLLALGIPVAAQARCDRFQNDTFTLNVPATITVPDSLPVGSVITRVAFNGTAPDYFAECSVATHSGVWGRYTRLQHPGTDAYHTEVAGVGLRITMTWAGGGGPAAFALYDQGYQQVYGKIPSFTSAEATFYKIGAVTTGTIPSGRFWEKHWVITPERFQLQLASPVRFVRPAATCDLAAGDVNRTITLPSIQVSALKDEVYAGAQNFDLTANCTDAGNVTFSITGTPAPGNDLLFANTGNAAGIALWLYSRINGVPQTLSNHGTRTLVVTGNRAILPLGAAYHKNGTVSSGTLASTATVNITYN</sequence>
<feature type="signal peptide" evidence="4">
    <location>
        <begin position="1"/>
        <end position="22"/>
    </location>
</feature>
<dbReference type="InterPro" id="IPR000259">
    <property type="entry name" value="Adhesion_dom_fimbrial"/>
</dbReference>
<proteinExistence type="inferred from homology"/>
<dbReference type="PANTHER" id="PTHR33420">
    <property type="entry name" value="FIMBRIAL SUBUNIT ELFA-RELATED"/>
    <property type="match status" value="1"/>
</dbReference>
<gene>
    <name evidence="6" type="ORF">AWV77_12440</name>
</gene>
<dbReference type="AlphaFoldDB" id="A0A0X7K409"/>
<dbReference type="InterPro" id="IPR036937">
    <property type="entry name" value="Adhesion_dom_fimbrial_sf"/>
</dbReference>
<organism evidence="6 7">
    <name type="scientific">Pseudomonas palleroniana</name>
    <dbReference type="NCBI Taxonomy" id="191390"/>
    <lineage>
        <taxon>Bacteria</taxon>
        <taxon>Pseudomonadati</taxon>
        <taxon>Pseudomonadota</taxon>
        <taxon>Gammaproteobacteria</taxon>
        <taxon>Pseudomonadales</taxon>
        <taxon>Pseudomonadaceae</taxon>
        <taxon>Pseudomonas</taxon>
    </lineage>
</organism>
<dbReference type="OrthoDB" id="7010164at2"/>
<feature type="chain" id="PRO_5007063997" evidence="4">
    <location>
        <begin position="23"/>
        <end position="313"/>
    </location>
</feature>
<evidence type="ECO:0000313" key="6">
    <source>
        <dbReference type="EMBL" id="KWU50458.1"/>
    </source>
</evidence>
<evidence type="ECO:0000259" key="5">
    <source>
        <dbReference type="Pfam" id="PF00419"/>
    </source>
</evidence>
<dbReference type="RefSeq" id="WP_060754554.1">
    <property type="nucleotide sequence ID" value="NZ_LRMR01000013.1"/>
</dbReference>
<dbReference type="Gene3D" id="2.60.40.3310">
    <property type="match status" value="1"/>
</dbReference>
<evidence type="ECO:0000256" key="1">
    <source>
        <dbReference type="ARBA" id="ARBA00004561"/>
    </source>
</evidence>
<comment type="similarity">
    <text evidence="2">Belongs to the fimbrial protein family.</text>
</comment>
<dbReference type="PANTHER" id="PTHR33420:SF14">
    <property type="entry name" value="TYPE 1 FIMBRIN D-MANNOSE SPECIFIC ADHESIN"/>
    <property type="match status" value="1"/>
</dbReference>
<accession>A0A0X7K409</accession>
<comment type="caution">
    <text evidence="6">The sequence shown here is derived from an EMBL/GenBank/DDBJ whole genome shotgun (WGS) entry which is preliminary data.</text>
</comment>
<comment type="subcellular location">
    <subcellularLocation>
        <location evidence="1">Fimbrium</location>
    </subcellularLocation>
</comment>
<dbReference type="InterPro" id="IPR050263">
    <property type="entry name" value="Bact_Fimbrial_Adh_Pro"/>
</dbReference>
<dbReference type="GO" id="GO:0043709">
    <property type="term" value="P:cell adhesion involved in single-species biofilm formation"/>
    <property type="evidence" value="ECO:0007669"/>
    <property type="project" value="TreeGrafter"/>
</dbReference>
<dbReference type="Gene3D" id="2.60.40.1090">
    <property type="entry name" value="Fimbrial-type adhesion domain"/>
    <property type="match status" value="1"/>
</dbReference>
<keyword evidence="4" id="KW-0732">Signal</keyword>
<reference evidence="7" key="1">
    <citation type="submission" date="2016-01" db="EMBL/GenBank/DDBJ databases">
        <authorList>
            <person name="Gamez R.M."/>
            <person name="Rodriguez F."/>
            <person name="Bernal J.F."/>
            <person name="Agarwala R."/>
            <person name="Landsman D."/>
            <person name="Marino-Ramirez L."/>
        </authorList>
    </citation>
    <scope>NUCLEOTIDE SEQUENCE [LARGE SCALE GENOMIC DNA]</scope>
    <source>
        <strain evidence="7">Ps006</strain>
    </source>
</reference>
<name>A0A0X7K409_9PSED</name>
<dbReference type="EMBL" id="LRMR01000013">
    <property type="protein sequence ID" value="KWU50458.1"/>
    <property type="molecule type" value="Genomic_DNA"/>
</dbReference>
<evidence type="ECO:0000256" key="2">
    <source>
        <dbReference type="ARBA" id="ARBA00006671"/>
    </source>
</evidence>
<evidence type="ECO:0000313" key="7">
    <source>
        <dbReference type="Proteomes" id="UP000067111"/>
    </source>
</evidence>
<dbReference type="SUPFAM" id="SSF49401">
    <property type="entry name" value="Bacterial adhesins"/>
    <property type="match status" value="1"/>
</dbReference>
<dbReference type="Proteomes" id="UP000067111">
    <property type="component" value="Unassembled WGS sequence"/>
</dbReference>
<dbReference type="InterPro" id="IPR008966">
    <property type="entry name" value="Adhesion_dom_sf"/>
</dbReference>
<protein>
    <submittedName>
        <fullName evidence="6">Fimbrial protein</fullName>
    </submittedName>
</protein>
<evidence type="ECO:0000256" key="4">
    <source>
        <dbReference type="SAM" id="SignalP"/>
    </source>
</evidence>
<evidence type="ECO:0000256" key="3">
    <source>
        <dbReference type="ARBA" id="ARBA00023263"/>
    </source>
</evidence>
<feature type="domain" description="Fimbrial-type adhesion" evidence="5">
    <location>
        <begin position="180"/>
        <end position="312"/>
    </location>
</feature>